<name>A0ABU2H2H6_9ACTN</name>
<dbReference type="EMBL" id="JAVLVT010000001">
    <property type="protein sequence ID" value="MDS1269496.1"/>
    <property type="molecule type" value="Genomic_DNA"/>
</dbReference>
<feature type="region of interest" description="Disordered" evidence="1">
    <location>
        <begin position="168"/>
        <end position="345"/>
    </location>
</feature>
<comment type="caution">
    <text evidence="2">The sequence shown here is derived from an EMBL/GenBank/DDBJ whole genome shotgun (WGS) entry which is preliminary data.</text>
</comment>
<organism evidence="2 3">
    <name type="scientific">Lipingzhangella rawalii</name>
    <dbReference type="NCBI Taxonomy" id="2055835"/>
    <lineage>
        <taxon>Bacteria</taxon>
        <taxon>Bacillati</taxon>
        <taxon>Actinomycetota</taxon>
        <taxon>Actinomycetes</taxon>
        <taxon>Streptosporangiales</taxon>
        <taxon>Nocardiopsidaceae</taxon>
        <taxon>Lipingzhangella</taxon>
    </lineage>
</organism>
<proteinExistence type="predicted"/>
<dbReference type="Proteomes" id="UP001250214">
    <property type="component" value="Unassembled WGS sequence"/>
</dbReference>
<dbReference type="RefSeq" id="WP_310910960.1">
    <property type="nucleotide sequence ID" value="NZ_JAVLVT010000001.1"/>
</dbReference>
<keyword evidence="3" id="KW-1185">Reference proteome</keyword>
<gene>
    <name evidence="2" type="ORF">RIF23_04200</name>
</gene>
<sequence length="345" mass="34297">MVIDVVRTYLDAASGFTELTRKRAVAAARTLLRESQQAAGSGAGEQGTDENREPSPVGGRTGKEIQTLAAQLVETSAYNRARLTELIEQEVSRQVAHLDVVPRAEYERAVRRIADLERRLATRPSGAGAAARNVGTTDGLGAGVGNAVAGVPQHRAAENPVVDHPQHVQHPQATATAGESAGEPTAGTTTGQTPAGVATGPEQEATPTTRVDGASPGSTSGAVSTTTAAGTPDTDSATNAEGTDRGDTAAATQATPTSAAATATQTTQEAHGEASSGSSATTSTAAGAKQAKRATGGKNRSTKAKSTTASSGKARSTKGTGKRSGQAGGSGGTGASGSRGDADST</sequence>
<evidence type="ECO:0000313" key="2">
    <source>
        <dbReference type="EMBL" id="MDS1269496.1"/>
    </source>
</evidence>
<feature type="compositionally biased region" description="Gly residues" evidence="1">
    <location>
        <begin position="326"/>
        <end position="337"/>
    </location>
</feature>
<protein>
    <submittedName>
        <fullName evidence="2">Uncharacterized protein</fullName>
    </submittedName>
</protein>
<evidence type="ECO:0000313" key="3">
    <source>
        <dbReference type="Proteomes" id="UP001250214"/>
    </source>
</evidence>
<accession>A0ABU2H2H6</accession>
<feature type="compositionally biased region" description="Low complexity" evidence="1">
    <location>
        <begin position="304"/>
        <end position="325"/>
    </location>
</feature>
<feature type="compositionally biased region" description="Low complexity" evidence="1">
    <location>
        <begin position="213"/>
        <end position="232"/>
    </location>
</feature>
<feature type="compositionally biased region" description="Low complexity" evidence="1">
    <location>
        <begin position="172"/>
        <end position="200"/>
    </location>
</feature>
<feature type="compositionally biased region" description="Low complexity" evidence="1">
    <location>
        <begin position="248"/>
        <end position="288"/>
    </location>
</feature>
<evidence type="ECO:0000256" key="1">
    <source>
        <dbReference type="SAM" id="MobiDB-lite"/>
    </source>
</evidence>
<reference evidence="3" key="1">
    <citation type="submission" date="2023-07" db="EMBL/GenBank/DDBJ databases">
        <title>Novel species in the genus Lipingzhangella isolated from Sambhar Salt Lake.</title>
        <authorList>
            <person name="Jiya N."/>
            <person name="Kajale S."/>
            <person name="Sharma A."/>
        </authorList>
    </citation>
    <scope>NUCLEOTIDE SEQUENCE [LARGE SCALE GENOMIC DNA]</scope>
    <source>
        <strain evidence="3">LS1_29</strain>
    </source>
</reference>
<feature type="region of interest" description="Disordered" evidence="1">
    <location>
        <begin position="35"/>
        <end position="61"/>
    </location>
</feature>